<feature type="region of interest" description="Disordered" evidence="1">
    <location>
        <begin position="455"/>
        <end position="490"/>
    </location>
</feature>
<comment type="caution">
    <text evidence="2">The sequence shown here is derived from an EMBL/GenBank/DDBJ whole genome shotgun (WGS) entry which is preliminary data.</text>
</comment>
<evidence type="ECO:0000256" key="1">
    <source>
        <dbReference type="SAM" id="MobiDB-lite"/>
    </source>
</evidence>
<name>A0AAW0YTN4_9TREE</name>
<protein>
    <submittedName>
        <fullName evidence="2">Uncharacterized protein</fullName>
    </submittedName>
</protein>
<dbReference type="GeneID" id="92184024"/>
<feature type="compositionally biased region" description="Polar residues" evidence="1">
    <location>
        <begin position="625"/>
        <end position="636"/>
    </location>
</feature>
<feature type="compositionally biased region" description="Basic and acidic residues" evidence="1">
    <location>
        <begin position="310"/>
        <end position="336"/>
    </location>
</feature>
<evidence type="ECO:0000313" key="3">
    <source>
        <dbReference type="Proteomes" id="UP001388673"/>
    </source>
</evidence>
<gene>
    <name evidence="2" type="ORF">IAR55_006766</name>
</gene>
<feature type="compositionally biased region" description="Polar residues" evidence="1">
    <location>
        <begin position="590"/>
        <end position="601"/>
    </location>
</feature>
<proteinExistence type="predicted"/>
<feature type="compositionally biased region" description="Acidic residues" evidence="1">
    <location>
        <begin position="76"/>
        <end position="86"/>
    </location>
</feature>
<dbReference type="RefSeq" id="XP_066799538.1">
    <property type="nucleotide sequence ID" value="XM_066949846.1"/>
</dbReference>
<dbReference type="Proteomes" id="UP001388673">
    <property type="component" value="Unassembled WGS sequence"/>
</dbReference>
<feature type="region of interest" description="Disordered" evidence="1">
    <location>
        <begin position="309"/>
        <end position="341"/>
    </location>
</feature>
<feature type="compositionally biased region" description="Low complexity" evidence="1">
    <location>
        <begin position="49"/>
        <end position="73"/>
    </location>
</feature>
<dbReference type="EMBL" id="JBCAWK010000014">
    <property type="protein sequence ID" value="KAK8843974.1"/>
    <property type="molecule type" value="Genomic_DNA"/>
</dbReference>
<feature type="region of interest" description="Disordered" evidence="1">
    <location>
        <begin position="49"/>
        <end position="159"/>
    </location>
</feature>
<dbReference type="AlphaFoldDB" id="A0AAW0YTN4"/>
<evidence type="ECO:0000313" key="2">
    <source>
        <dbReference type="EMBL" id="KAK8843974.1"/>
    </source>
</evidence>
<keyword evidence="3" id="KW-1185">Reference proteome</keyword>
<accession>A0AAW0YTN4</accession>
<sequence length="804" mass="87921">MDLLKLDLTMSSQIHIPSHKTRSPFPNHSPPTQRISIPISISLSIPFFSRSTSSSTSTTTTSSDTYTTYTSTSFGDETETEMETDLEGISPPIPYTPHKQDSTDSEAGVGVDRLYTSGGDGKLTLRRSGGSRPSLRKMPSWTSWTSRSSEDGEDTGIDEVFDDGDVEVVIDGGDRAHRQRESRLHLDIGTWGRTPKVILKNCHTHTRNHTQDLKLGSPRLKDSRTHSPKVIQKTQFLANGTMHPSEVDLVDGNPSTAMPLFMAGTKQSNDEIDIAIEDKLRRGSDWPPTVARTMRLDLSGIPTFADEIMSPERIDHPYDRKDDQNSDHEPTERKCPDQGPPYPALHVGLVQSKAAMSSRGFTRVDTPLYMPMGRRLDLKLCDINSASLAEADEEEVDIKRNAVNVELGKNDSRCESKGNAMATEGADLERADEDEEDEEFFTPVPVSASVFLSHSSFPSRSRPTSKFNPRPARDTRFEDASQDTSPTFDLSIFSPRPNLPRAPVIRGILDHQFDAPISPLELPILRTARSRDLDSLPTPILPRNAPCSPVDKSSFVPDIRAVLPSPYGLRRKQVGNQSLRVPPKRVWGSISSVLSPPSENAPQRDIGEKTPPPSHSPPHKPLMRASTTARRPSLQSGGARPTRANSIAGFPIAGNGSFNSRRRMSLILRPEILPCPTPPSLLSSPKSLGNGYFPSVSVFSPPSPISSRFPKSNGGLPTRRGRGSMRLSLGNGLISPRCQADQGQTINVEQNAKREVNTHAMAGLGVGPIEETNNGEEHVATPGTFGLDGEAERLVNAGLNPYFA</sequence>
<reference evidence="2 3" key="1">
    <citation type="journal article" date="2024" name="bioRxiv">
        <title>Comparative genomics of Cryptococcus and Kwoniella reveals pathogenesis evolution and contrasting karyotype dynamics via intercentromeric recombination or chromosome fusion.</title>
        <authorList>
            <person name="Coelho M.A."/>
            <person name="David-Palma M."/>
            <person name="Shea T."/>
            <person name="Bowers K."/>
            <person name="McGinley-Smith S."/>
            <person name="Mohammad A.W."/>
            <person name="Gnirke A."/>
            <person name="Yurkov A.M."/>
            <person name="Nowrousian M."/>
            <person name="Sun S."/>
            <person name="Cuomo C.A."/>
            <person name="Heitman J."/>
        </authorList>
    </citation>
    <scope>NUCLEOTIDE SEQUENCE [LARGE SCALE GENOMIC DNA]</scope>
    <source>
        <strain evidence="2 3">CBS 13917</strain>
    </source>
</reference>
<feature type="compositionally biased region" description="Polar residues" evidence="1">
    <location>
        <begin position="455"/>
        <end position="467"/>
    </location>
</feature>
<feature type="region of interest" description="Disordered" evidence="1">
    <location>
        <begin position="590"/>
        <end position="648"/>
    </location>
</feature>
<organism evidence="2 3">
    <name type="scientific">Kwoniella newhampshirensis</name>
    <dbReference type="NCBI Taxonomy" id="1651941"/>
    <lineage>
        <taxon>Eukaryota</taxon>
        <taxon>Fungi</taxon>
        <taxon>Dikarya</taxon>
        <taxon>Basidiomycota</taxon>
        <taxon>Agaricomycotina</taxon>
        <taxon>Tremellomycetes</taxon>
        <taxon>Tremellales</taxon>
        <taxon>Cryptococcaceae</taxon>
        <taxon>Kwoniella</taxon>
    </lineage>
</organism>
<dbReference type="KEGG" id="kne:92184024"/>